<gene>
    <name evidence="1" type="ORF">UFOPK2086_01116</name>
</gene>
<sequence>MSSLNQLLLDVHRAFNEEKLDHAFGGALALMHYVADPRMTRDIDVNLFVSESEVERVLQSLSHLAEVVPAHSKELLDKGFVRLISGLYPIDVFISVHEFHDDMRLRVEMHKVGEASLPFISATHLAVLKALFDRPKDWVDILEMMKFGSVDIQHALGWLTTMTSERDERPARLRAFSLARPEDLNPENFSFENLINRRKTS</sequence>
<organism evidence="1">
    <name type="scientific">freshwater metagenome</name>
    <dbReference type="NCBI Taxonomy" id="449393"/>
    <lineage>
        <taxon>unclassified sequences</taxon>
        <taxon>metagenomes</taxon>
        <taxon>ecological metagenomes</taxon>
    </lineage>
</organism>
<protein>
    <submittedName>
        <fullName evidence="1">Unannotated protein</fullName>
    </submittedName>
</protein>
<dbReference type="AlphaFoldDB" id="A0A6J6JYH1"/>
<dbReference type="SUPFAM" id="SSF81301">
    <property type="entry name" value="Nucleotidyltransferase"/>
    <property type="match status" value="1"/>
</dbReference>
<evidence type="ECO:0000313" key="1">
    <source>
        <dbReference type="EMBL" id="CAB4642457.1"/>
    </source>
</evidence>
<reference evidence="1" key="1">
    <citation type="submission" date="2020-05" db="EMBL/GenBank/DDBJ databases">
        <authorList>
            <person name="Chiriac C."/>
            <person name="Salcher M."/>
            <person name="Ghai R."/>
            <person name="Kavagutti S V."/>
        </authorList>
    </citation>
    <scope>NUCLEOTIDE SEQUENCE</scope>
</reference>
<dbReference type="EMBL" id="CAEZVQ010000179">
    <property type="protein sequence ID" value="CAB4642457.1"/>
    <property type="molecule type" value="Genomic_DNA"/>
</dbReference>
<dbReference type="InterPro" id="IPR043519">
    <property type="entry name" value="NT_sf"/>
</dbReference>
<dbReference type="InterPro" id="IPR014942">
    <property type="entry name" value="AbiEii"/>
</dbReference>
<dbReference type="Gene3D" id="3.30.460.40">
    <property type="match status" value="1"/>
</dbReference>
<dbReference type="Pfam" id="PF08843">
    <property type="entry name" value="AbiEii"/>
    <property type="match status" value="1"/>
</dbReference>
<proteinExistence type="predicted"/>
<name>A0A6J6JYH1_9ZZZZ</name>
<accession>A0A6J6JYH1</accession>